<gene>
    <name evidence="1" type="ORF">QOZ94_004197</name>
</gene>
<accession>A0ABU0LJW0</accession>
<keyword evidence="2" id="KW-1185">Reference proteome</keyword>
<organism evidence="1 2">
    <name type="scientific">Xanthobacter agilis</name>
    <dbReference type="NCBI Taxonomy" id="47492"/>
    <lineage>
        <taxon>Bacteria</taxon>
        <taxon>Pseudomonadati</taxon>
        <taxon>Pseudomonadota</taxon>
        <taxon>Alphaproteobacteria</taxon>
        <taxon>Hyphomicrobiales</taxon>
        <taxon>Xanthobacteraceae</taxon>
        <taxon>Xanthobacter</taxon>
    </lineage>
</organism>
<dbReference type="EMBL" id="JAUSVY010000017">
    <property type="protein sequence ID" value="MDQ0507374.1"/>
    <property type="molecule type" value="Genomic_DNA"/>
</dbReference>
<name>A0ABU0LJW0_XANAG</name>
<sequence>MLIPTSGGVLRQLAAAGALDAATGAGWQVVIADLVEREACGWERGQPQAQEVLSWIESAGGAVQRVETAPGVAYGALLKREETPAAVATLERLRRGGGARAVRDFVEGLEPGEVGSVLVVDDDPGVATLMSAARVPVQCLPAAQALQLLAEQAPRSPR</sequence>
<dbReference type="Proteomes" id="UP001241747">
    <property type="component" value="Unassembled WGS sequence"/>
</dbReference>
<protein>
    <submittedName>
        <fullName evidence="1">Uncharacterized protein</fullName>
    </submittedName>
</protein>
<evidence type="ECO:0000313" key="1">
    <source>
        <dbReference type="EMBL" id="MDQ0507374.1"/>
    </source>
</evidence>
<dbReference type="RefSeq" id="WP_237347405.1">
    <property type="nucleotide sequence ID" value="NZ_JABWGX010000034.1"/>
</dbReference>
<reference evidence="1 2" key="1">
    <citation type="submission" date="2023-07" db="EMBL/GenBank/DDBJ databases">
        <title>Genomic Encyclopedia of Type Strains, Phase IV (KMG-IV): sequencing the most valuable type-strain genomes for metagenomic binning, comparative biology and taxonomic classification.</title>
        <authorList>
            <person name="Goeker M."/>
        </authorList>
    </citation>
    <scope>NUCLEOTIDE SEQUENCE [LARGE SCALE GENOMIC DNA]</scope>
    <source>
        <strain evidence="1 2">DSM 3770</strain>
    </source>
</reference>
<evidence type="ECO:0000313" key="2">
    <source>
        <dbReference type="Proteomes" id="UP001241747"/>
    </source>
</evidence>
<proteinExistence type="predicted"/>
<comment type="caution">
    <text evidence="1">The sequence shown here is derived from an EMBL/GenBank/DDBJ whole genome shotgun (WGS) entry which is preliminary data.</text>
</comment>